<dbReference type="EMBL" id="SPDV01000004">
    <property type="protein sequence ID" value="TFI59687.1"/>
    <property type="molecule type" value="Genomic_DNA"/>
</dbReference>
<accession>A0A4Y8ZW26</accession>
<evidence type="ECO:0000256" key="2">
    <source>
        <dbReference type="ARBA" id="ARBA00012438"/>
    </source>
</evidence>
<evidence type="ECO:0000259" key="11">
    <source>
        <dbReference type="PROSITE" id="PS50109"/>
    </source>
</evidence>
<evidence type="ECO:0000256" key="1">
    <source>
        <dbReference type="ARBA" id="ARBA00000085"/>
    </source>
</evidence>
<dbReference type="SMART" id="SM00091">
    <property type="entry name" value="PAS"/>
    <property type="match status" value="1"/>
</dbReference>
<evidence type="ECO:0000313" key="14">
    <source>
        <dbReference type="Proteomes" id="UP000298213"/>
    </source>
</evidence>
<keyword evidence="6" id="KW-0418">Kinase</keyword>
<evidence type="ECO:0000256" key="8">
    <source>
        <dbReference type="ARBA" id="ARBA00023012"/>
    </source>
</evidence>
<dbReference type="RefSeq" id="WP_135083757.1">
    <property type="nucleotide sequence ID" value="NZ_SPDV01000004.1"/>
</dbReference>
<dbReference type="InterPro" id="IPR005467">
    <property type="entry name" value="His_kinase_dom"/>
</dbReference>
<dbReference type="GO" id="GO:0005524">
    <property type="term" value="F:ATP binding"/>
    <property type="evidence" value="ECO:0007669"/>
    <property type="project" value="UniProtKB-KW"/>
</dbReference>
<dbReference type="CDD" id="cd00130">
    <property type="entry name" value="PAS"/>
    <property type="match status" value="1"/>
</dbReference>
<evidence type="ECO:0000256" key="5">
    <source>
        <dbReference type="ARBA" id="ARBA00022741"/>
    </source>
</evidence>
<dbReference type="InterPro" id="IPR036097">
    <property type="entry name" value="HisK_dim/P_sf"/>
</dbReference>
<evidence type="ECO:0000256" key="9">
    <source>
        <dbReference type="ARBA" id="ARBA00059827"/>
    </source>
</evidence>
<dbReference type="OrthoDB" id="9789238at2"/>
<dbReference type="CDD" id="cd00082">
    <property type="entry name" value="HisKA"/>
    <property type="match status" value="1"/>
</dbReference>
<dbReference type="Proteomes" id="UP000298213">
    <property type="component" value="Unassembled WGS sequence"/>
</dbReference>
<dbReference type="InterPro" id="IPR003594">
    <property type="entry name" value="HATPase_dom"/>
</dbReference>
<evidence type="ECO:0000313" key="13">
    <source>
        <dbReference type="EMBL" id="TFI59687.1"/>
    </source>
</evidence>
<dbReference type="Pfam" id="PF00512">
    <property type="entry name" value="HisKA"/>
    <property type="match status" value="1"/>
</dbReference>
<comment type="catalytic activity">
    <reaction evidence="1">
        <text>ATP + protein L-histidine = ADP + protein N-phospho-L-histidine.</text>
        <dbReference type="EC" id="2.7.13.3"/>
    </reaction>
</comment>
<dbReference type="SUPFAM" id="SSF47384">
    <property type="entry name" value="Homodimeric domain of signal transducing histidine kinase"/>
    <property type="match status" value="1"/>
</dbReference>
<dbReference type="GO" id="GO:0006355">
    <property type="term" value="P:regulation of DNA-templated transcription"/>
    <property type="evidence" value="ECO:0007669"/>
    <property type="project" value="InterPro"/>
</dbReference>
<keyword evidence="4" id="KW-0808">Transferase</keyword>
<dbReference type="InterPro" id="IPR013767">
    <property type="entry name" value="PAS_fold"/>
</dbReference>
<name>A0A4Y8ZW26_9SPHN</name>
<evidence type="ECO:0000256" key="6">
    <source>
        <dbReference type="ARBA" id="ARBA00022777"/>
    </source>
</evidence>
<gene>
    <name evidence="13" type="ORF">E2493_03480</name>
</gene>
<feature type="domain" description="Histidine kinase" evidence="11">
    <location>
        <begin position="167"/>
        <end position="382"/>
    </location>
</feature>
<evidence type="ECO:0000256" key="7">
    <source>
        <dbReference type="ARBA" id="ARBA00022840"/>
    </source>
</evidence>
<dbReference type="Gene3D" id="3.30.450.20">
    <property type="entry name" value="PAS domain"/>
    <property type="match status" value="1"/>
</dbReference>
<organism evidence="13 14">
    <name type="scientific">Sphingomonas parva</name>
    <dbReference type="NCBI Taxonomy" id="2555898"/>
    <lineage>
        <taxon>Bacteria</taxon>
        <taxon>Pseudomonadati</taxon>
        <taxon>Pseudomonadota</taxon>
        <taxon>Alphaproteobacteria</taxon>
        <taxon>Sphingomonadales</taxon>
        <taxon>Sphingomonadaceae</taxon>
        <taxon>Sphingomonas</taxon>
    </lineage>
</organism>
<keyword evidence="5" id="KW-0547">Nucleotide-binding</keyword>
<dbReference type="GO" id="GO:0000155">
    <property type="term" value="F:phosphorelay sensor kinase activity"/>
    <property type="evidence" value="ECO:0007669"/>
    <property type="project" value="InterPro"/>
</dbReference>
<dbReference type="SMART" id="SM00387">
    <property type="entry name" value="HATPase_c"/>
    <property type="match status" value="1"/>
</dbReference>
<dbReference type="EC" id="2.7.13.3" evidence="2"/>
<dbReference type="PANTHER" id="PTHR43065:SF10">
    <property type="entry name" value="PEROXIDE STRESS-ACTIVATED HISTIDINE KINASE MAK3"/>
    <property type="match status" value="1"/>
</dbReference>
<proteinExistence type="predicted"/>
<dbReference type="SUPFAM" id="SSF55785">
    <property type="entry name" value="PYP-like sensor domain (PAS domain)"/>
    <property type="match status" value="1"/>
</dbReference>
<dbReference type="Gene3D" id="1.10.287.130">
    <property type="match status" value="1"/>
</dbReference>
<dbReference type="FunFam" id="3.30.450.20:FF:000060">
    <property type="entry name" value="Sensor protein FixL"/>
    <property type="match status" value="1"/>
</dbReference>
<dbReference type="Pfam" id="PF02518">
    <property type="entry name" value="HATPase_c"/>
    <property type="match status" value="1"/>
</dbReference>
<dbReference type="NCBIfam" id="TIGR00229">
    <property type="entry name" value="sensory_box"/>
    <property type="match status" value="1"/>
</dbReference>
<dbReference type="PRINTS" id="PR00344">
    <property type="entry name" value="BCTRLSENSOR"/>
</dbReference>
<dbReference type="Gene3D" id="6.10.250.2580">
    <property type="match status" value="1"/>
</dbReference>
<reference evidence="13 14" key="1">
    <citation type="submission" date="2019-03" db="EMBL/GenBank/DDBJ databases">
        <title>Genome sequence of Sphingomonas sp. 17J27-24.</title>
        <authorList>
            <person name="Kim M."/>
            <person name="Maeng S."/>
            <person name="Sathiyaraj S."/>
        </authorList>
    </citation>
    <scope>NUCLEOTIDE SEQUENCE [LARGE SCALE GENOMIC DNA]</scope>
    <source>
        <strain evidence="13 14">17J27-24</strain>
    </source>
</reference>
<dbReference type="InterPro" id="IPR000014">
    <property type="entry name" value="PAS"/>
</dbReference>
<evidence type="ECO:0000256" key="3">
    <source>
        <dbReference type="ARBA" id="ARBA00022553"/>
    </source>
</evidence>
<keyword evidence="14" id="KW-1185">Reference proteome</keyword>
<dbReference type="SUPFAM" id="SSF55874">
    <property type="entry name" value="ATPase domain of HSP90 chaperone/DNA topoisomerase II/histidine kinase"/>
    <property type="match status" value="1"/>
</dbReference>
<keyword evidence="7" id="KW-0067">ATP-binding</keyword>
<dbReference type="Gene3D" id="3.30.565.10">
    <property type="entry name" value="Histidine kinase-like ATPase, C-terminal domain"/>
    <property type="match status" value="1"/>
</dbReference>
<feature type="domain" description="PAS" evidence="12">
    <location>
        <begin position="20"/>
        <end position="90"/>
    </location>
</feature>
<keyword evidence="3" id="KW-0597">Phosphoprotein</keyword>
<dbReference type="PANTHER" id="PTHR43065">
    <property type="entry name" value="SENSOR HISTIDINE KINASE"/>
    <property type="match status" value="1"/>
</dbReference>
<dbReference type="AlphaFoldDB" id="A0A4Y8ZW26"/>
<comment type="function">
    <text evidence="9">Putative oxygen sensor; modulates the activity of FixJ, a transcriptional activator of nitrogen fixation fixK gene. FixL probably acts as a kinase that phosphorylates FixJ.</text>
</comment>
<sequence length="387" mass="42610">MASESVPHENGIRSPDAFAREAHLRSILETIPDAMIVIDARGRILSFSAAAERMFGYSEAELLGENVSVLMPSPDRERHDSYLERYYATGERRIIGIGRVTTARHRDGATFPIDLHIGEAEIDGRRVFTGFIRDLTERQQAELRVHDLQSELAHVSRVTAMGTLATSIAHELNQPLTAIANYVETANELLDTPDAETLEIVREALAECAAQSVRAGQIVRRLRDFISRGESERRIESLARVVNEASALALVGAGERGVEFEVKLDQQADRVLVDRIQIQQVLLNLMRNAIEAMEGSSHRRLRVTSRREEEGLVRVTIEDSGPGLPPEVAGQLFQPFVSTKAKGMGLGLSICHTIVHGHGGRIWAEASKLGGTAFHFTLIDASGDQDV</sequence>
<dbReference type="InterPro" id="IPR035965">
    <property type="entry name" value="PAS-like_dom_sf"/>
</dbReference>
<dbReference type="Pfam" id="PF00989">
    <property type="entry name" value="PAS"/>
    <property type="match status" value="1"/>
</dbReference>
<dbReference type="InterPro" id="IPR004358">
    <property type="entry name" value="Sig_transdc_His_kin-like_C"/>
</dbReference>
<dbReference type="PROSITE" id="PS50109">
    <property type="entry name" value="HIS_KIN"/>
    <property type="match status" value="1"/>
</dbReference>
<evidence type="ECO:0000259" key="12">
    <source>
        <dbReference type="PROSITE" id="PS50112"/>
    </source>
</evidence>
<dbReference type="PROSITE" id="PS50112">
    <property type="entry name" value="PAS"/>
    <property type="match status" value="1"/>
</dbReference>
<evidence type="ECO:0000256" key="10">
    <source>
        <dbReference type="ARBA" id="ARBA00070616"/>
    </source>
</evidence>
<dbReference type="InterPro" id="IPR036890">
    <property type="entry name" value="HATPase_C_sf"/>
</dbReference>
<dbReference type="InterPro" id="IPR003661">
    <property type="entry name" value="HisK_dim/P_dom"/>
</dbReference>
<comment type="caution">
    <text evidence="13">The sequence shown here is derived from an EMBL/GenBank/DDBJ whole genome shotgun (WGS) entry which is preliminary data.</text>
</comment>
<dbReference type="SMART" id="SM00388">
    <property type="entry name" value="HisKA"/>
    <property type="match status" value="1"/>
</dbReference>
<keyword evidence="8" id="KW-0902">Two-component regulatory system</keyword>
<protein>
    <recommendedName>
        <fullName evidence="10">Sensor protein FixL</fullName>
        <ecNumber evidence="2">2.7.13.3</ecNumber>
    </recommendedName>
</protein>
<evidence type="ECO:0000256" key="4">
    <source>
        <dbReference type="ARBA" id="ARBA00022679"/>
    </source>
</evidence>